<sequence length="247" mass="26341">MFAIDLLKFRRSYVWAVIFLVPSIAVGIGAANYHANLAVLNAGWASYLSQATLFYGLIFMTVGVAIIAAAAWRLEHRNHNWNTILTSSRSAGEVVAAKFFSIMVLIALMQAVFIALALGIGRGLGIQGEISPLNLSALFLAIIPAFAVGAWQSFFSMIFRSFATPVAISLVGAIASVGILYSGIRLIPMLLPPAMVTSTISLGSTAFGADDTPDVRGIAFRMAVSICFVIGAWIASVAWLRTHDVEA</sequence>
<name>A0A2A4AK54_9CORY</name>
<accession>A0A2A4AK54</accession>
<keyword evidence="1" id="KW-0812">Transmembrane</keyword>
<evidence type="ECO:0000313" key="3">
    <source>
        <dbReference type="Proteomes" id="UP000218690"/>
    </source>
</evidence>
<keyword evidence="1" id="KW-1133">Transmembrane helix</keyword>
<dbReference type="Pfam" id="PF12730">
    <property type="entry name" value="ABC2_membrane_4"/>
    <property type="match status" value="1"/>
</dbReference>
<evidence type="ECO:0000256" key="1">
    <source>
        <dbReference type="SAM" id="Phobius"/>
    </source>
</evidence>
<protein>
    <submittedName>
        <fullName evidence="2">MrsE protein</fullName>
    </submittedName>
</protein>
<dbReference type="AlphaFoldDB" id="A0A2A4AK54"/>
<feature type="transmembrane region" description="Helical" evidence="1">
    <location>
        <begin position="12"/>
        <end position="33"/>
    </location>
</feature>
<dbReference type="EMBL" id="NWBP01000022">
    <property type="protein sequence ID" value="PCC82872.1"/>
    <property type="molecule type" value="Genomic_DNA"/>
</dbReference>
<dbReference type="CDD" id="cd21809">
    <property type="entry name" value="ABC-2_lan_permease-like"/>
    <property type="match status" value="1"/>
</dbReference>
<feature type="transmembrane region" description="Helical" evidence="1">
    <location>
        <begin position="218"/>
        <end position="240"/>
    </location>
</feature>
<organism evidence="2 3">
    <name type="scientific">Corynebacterium accolens</name>
    <dbReference type="NCBI Taxonomy" id="38284"/>
    <lineage>
        <taxon>Bacteria</taxon>
        <taxon>Bacillati</taxon>
        <taxon>Actinomycetota</taxon>
        <taxon>Actinomycetes</taxon>
        <taxon>Mycobacteriales</taxon>
        <taxon>Corynebacteriaceae</taxon>
        <taxon>Corynebacterium</taxon>
    </lineage>
</organism>
<feature type="transmembrane region" description="Helical" evidence="1">
    <location>
        <begin position="133"/>
        <end position="155"/>
    </location>
</feature>
<feature type="transmembrane region" description="Helical" evidence="1">
    <location>
        <begin position="162"/>
        <end position="184"/>
    </location>
</feature>
<keyword evidence="1" id="KW-0472">Membrane</keyword>
<evidence type="ECO:0000313" key="2">
    <source>
        <dbReference type="EMBL" id="PCC82872.1"/>
    </source>
</evidence>
<feature type="transmembrane region" description="Helical" evidence="1">
    <location>
        <begin position="53"/>
        <end position="74"/>
    </location>
</feature>
<reference evidence="2 3" key="1">
    <citation type="submission" date="2017-09" db="EMBL/GenBank/DDBJ databases">
        <title>Draft Genome Sequence of Corynebacterium accolens AH4003.</title>
        <authorList>
            <person name="Chen Y."/>
            <person name="Oosthuysen W.F."/>
            <person name="Kelley S."/>
            <person name="Horswill A."/>
        </authorList>
    </citation>
    <scope>NUCLEOTIDE SEQUENCE [LARGE SCALE GENOMIC DNA]</scope>
    <source>
        <strain evidence="2 3">AH4003</strain>
    </source>
</reference>
<gene>
    <name evidence="2" type="ORF">COM45_06850</name>
</gene>
<dbReference type="Proteomes" id="UP000218690">
    <property type="component" value="Unassembled WGS sequence"/>
</dbReference>
<comment type="caution">
    <text evidence="2">The sequence shown here is derived from an EMBL/GenBank/DDBJ whole genome shotgun (WGS) entry which is preliminary data.</text>
</comment>
<proteinExistence type="predicted"/>
<feature type="transmembrane region" description="Helical" evidence="1">
    <location>
        <begin position="95"/>
        <end position="121"/>
    </location>
</feature>